<dbReference type="OrthoDB" id="9806130at2"/>
<evidence type="ECO:0000259" key="11">
    <source>
        <dbReference type="PROSITE" id="PS50109"/>
    </source>
</evidence>
<organism evidence="13 14">
    <name type="scientific">Solirubrobacter pauli</name>
    <dbReference type="NCBI Taxonomy" id="166793"/>
    <lineage>
        <taxon>Bacteria</taxon>
        <taxon>Bacillati</taxon>
        <taxon>Actinomycetota</taxon>
        <taxon>Thermoleophilia</taxon>
        <taxon>Solirubrobacterales</taxon>
        <taxon>Solirubrobacteraceae</taxon>
        <taxon>Solirubrobacter</taxon>
    </lineage>
</organism>
<dbReference type="InterPro" id="IPR036097">
    <property type="entry name" value="HisK_dim/P_sf"/>
</dbReference>
<dbReference type="SMART" id="SM00304">
    <property type="entry name" value="HAMP"/>
    <property type="match status" value="1"/>
</dbReference>
<dbReference type="InterPro" id="IPR004358">
    <property type="entry name" value="Sig_transdc_His_kin-like_C"/>
</dbReference>
<dbReference type="Gene3D" id="3.30.565.10">
    <property type="entry name" value="Histidine kinase-like ATPase, C-terminal domain"/>
    <property type="match status" value="1"/>
</dbReference>
<dbReference type="GO" id="GO:0000155">
    <property type="term" value="F:phosphorelay sensor kinase activity"/>
    <property type="evidence" value="ECO:0007669"/>
    <property type="project" value="InterPro"/>
</dbReference>
<dbReference type="AlphaFoldDB" id="A0A660L3A6"/>
<dbReference type="CDD" id="cd00082">
    <property type="entry name" value="HisKA"/>
    <property type="match status" value="1"/>
</dbReference>
<feature type="domain" description="Histidine kinase" evidence="11">
    <location>
        <begin position="178"/>
        <end position="392"/>
    </location>
</feature>
<comment type="catalytic activity">
    <reaction evidence="1">
        <text>ATP + protein L-histidine = ADP + protein N-phospho-L-histidine.</text>
        <dbReference type="EC" id="2.7.13.3"/>
    </reaction>
</comment>
<name>A0A660L3A6_9ACTN</name>
<dbReference type="Gene3D" id="1.10.287.130">
    <property type="match status" value="1"/>
</dbReference>
<keyword evidence="7 13" id="KW-0418">Kinase</keyword>
<feature type="transmembrane region" description="Helical" evidence="10">
    <location>
        <begin position="32"/>
        <end position="54"/>
    </location>
</feature>
<comment type="caution">
    <text evidence="13">The sequence shown here is derived from an EMBL/GenBank/DDBJ whole genome shotgun (WGS) entry which is preliminary data.</text>
</comment>
<dbReference type="InterPro" id="IPR036890">
    <property type="entry name" value="HATPase_C_sf"/>
</dbReference>
<gene>
    <name evidence="13" type="ORF">C8N24_4008</name>
</gene>
<dbReference type="InterPro" id="IPR003594">
    <property type="entry name" value="HATPase_dom"/>
</dbReference>
<proteinExistence type="predicted"/>
<keyword evidence="4" id="KW-0597">Phosphoprotein</keyword>
<evidence type="ECO:0000256" key="8">
    <source>
        <dbReference type="ARBA" id="ARBA00022989"/>
    </source>
</evidence>
<dbReference type="PANTHER" id="PTHR43711:SF1">
    <property type="entry name" value="HISTIDINE KINASE 1"/>
    <property type="match status" value="1"/>
</dbReference>
<feature type="domain" description="HAMP" evidence="12">
    <location>
        <begin position="118"/>
        <end position="170"/>
    </location>
</feature>
<evidence type="ECO:0000313" key="13">
    <source>
        <dbReference type="EMBL" id="RKQ86000.1"/>
    </source>
</evidence>
<keyword evidence="6 10" id="KW-0812">Transmembrane</keyword>
<evidence type="ECO:0000313" key="14">
    <source>
        <dbReference type="Proteomes" id="UP000278962"/>
    </source>
</evidence>
<dbReference type="InterPro" id="IPR050736">
    <property type="entry name" value="Sensor_HK_Regulatory"/>
</dbReference>
<dbReference type="InterPro" id="IPR003660">
    <property type="entry name" value="HAMP_dom"/>
</dbReference>
<dbReference type="EC" id="2.7.13.3" evidence="3"/>
<dbReference type="SUPFAM" id="SSF55874">
    <property type="entry name" value="ATPase domain of HSP90 chaperone/DNA topoisomerase II/histidine kinase"/>
    <property type="match status" value="1"/>
</dbReference>
<evidence type="ECO:0000256" key="1">
    <source>
        <dbReference type="ARBA" id="ARBA00000085"/>
    </source>
</evidence>
<reference evidence="13 14" key="1">
    <citation type="submission" date="2018-10" db="EMBL/GenBank/DDBJ databases">
        <title>Genomic Encyclopedia of Archaeal and Bacterial Type Strains, Phase II (KMG-II): from individual species to whole genera.</title>
        <authorList>
            <person name="Goeker M."/>
        </authorList>
    </citation>
    <scope>NUCLEOTIDE SEQUENCE [LARGE SCALE GENOMIC DNA]</scope>
    <source>
        <strain evidence="13 14">DSM 14954</strain>
    </source>
</reference>
<evidence type="ECO:0000256" key="2">
    <source>
        <dbReference type="ARBA" id="ARBA00004236"/>
    </source>
</evidence>
<dbReference type="InterPro" id="IPR003661">
    <property type="entry name" value="HisK_dim/P_dom"/>
</dbReference>
<dbReference type="EMBL" id="RBIL01000002">
    <property type="protein sequence ID" value="RKQ86000.1"/>
    <property type="molecule type" value="Genomic_DNA"/>
</dbReference>
<dbReference type="InterPro" id="IPR005467">
    <property type="entry name" value="His_kinase_dom"/>
</dbReference>
<dbReference type="PROSITE" id="PS50109">
    <property type="entry name" value="HIS_KIN"/>
    <property type="match status" value="1"/>
</dbReference>
<evidence type="ECO:0000259" key="12">
    <source>
        <dbReference type="PROSITE" id="PS50885"/>
    </source>
</evidence>
<keyword evidence="14" id="KW-1185">Reference proteome</keyword>
<accession>A0A660L3A6</accession>
<evidence type="ECO:0000256" key="5">
    <source>
        <dbReference type="ARBA" id="ARBA00022679"/>
    </source>
</evidence>
<dbReference type="PANTHER" id="PTHR43711">
    <property type="entry name" value="TWO-COMPONENT HISTIDINE KINASE"/>
    <property type="match status" value="1"/>
</dbReference>
<sequence length="392" mass="42459">MGRRVPLRGLALAGALSLALPGVVWLCYDLHGAWVTLLIVAPLAFLTVLAGEWIAQRRPGGLRRQFALVATLGVVALAVGVALFVSLMFLSSHDALMTVLLAIYAGALVLWLSGRVASRALADVDAIRSTLAAVGEGRRDLRVAPTGDDELARLGRQVDEMIVRLDREERARRELFAAVSHDLRTPITSLGLLATAIDDSIVDEAKRREYAGRMNTHVRQVAALIDDLFDLTRLEAKELEWTMDRLAVHDLVHDAVEAMRPAADAGSVAVRADVNGSIVCSHGNREQLSRVLFNLIQNAIHHTPPDGSVTVHVEDRDDGVEIEVADTGAGIAAEQRDRVFEPFYRGDAARQPPGAGLGLAISRAIVEAHGGSIWLEEASVGTRVRFRLPAYR</sequence>
<dbReference type="PRINTS" id="PR00344">
    <property type="entry name" value="BCTRLSENSOR"/>
</dbReference>
<evidence type="ECO:0000256" key="6">
    <source>
        <dbReference type="ARBA" id="ARBA00022692"/>
    </source>
</evidence>
<dbReference type="Pfam" id="PF02518">
    <property type="entry name" value="HATPase_c"/>
    <property type="match status" value="1"/>
</dbReference>
<comment type="subcellular location">
    <subcellularLocation>
        <location evidence="2">Cell membrane</location>
    </subcellularLocation>
</comment>
<protein>
    <recommendedName>
        <fullName evidence="3">histidine kinase</fullName>
        <ecNumber evidence="3">2.7.13.3</ecNumber>
    </recommendedName>
</protein>
<dbReference type="Proteomes" id="UP000278962">
    <property type="component" value="Unassembled WGS sequence"/>
</dbReference>
<evidence type="ECO:0000256" key="7">
    <source>
        <dbReference type="ARBA" id="ARBA00022777"/>
    </source>
</evidence>
<feature type="transmembrane region" description="Helical" evidence="10">
    <location>
        <begin position="7"/>
        <end position="26"/>
    </location>
</feature>
<dbReference type="SMART" id="SM00388">
    <property type="entry name" value="HisKA"/>
    <property type="match status" value="1"/>
</dbReference>
<keyword evidence="8 10" id="KW-1133">Transmembrane helix</keyword>
<dbReference type="CDD" id="cd00075">
    <property type="entry name" value="HATPase"/>
    <property type="match status" value="1"/>
</dbReference>
<dbReference type="RefSeq" id="WP_121253380.1">
    <property type="nucleotide sequence ID" value="NZ_RBIL01000002.1"/>
</dbReference>
<dbReference type="SUPFAM" id="SSF47384">
    <property type="entry name" value="Homodimeric domain of signal transducing histidine kinase"/>
    <property type="match status" value="1"/>
</dbReference>
<keyword evidence="5" id="KW-0808">Transferase</keyword>
<feature type="transmembrane region" description="Helical" evidence="10">
    <location>
        <begin position="66"/>
        <end position="89"/>
    </location>
</feature>
<feature type="transmembrane region" description="Helical" evidence="10">
    <location>
        <begin position="95"/>
        <end position="112"/>
    </location>
</feature>
<dbReference type="GO" id="GO:0005886">
    <property type="term" value="C:plasma membrane"/>
    <property type="evidence" value="ECO:0007669"/>
    <property type="project" value="UniProtKB-SubCell"/>
</dbReference>
<evidence type="ECO:0000256" key="9">
    <source>
        <dbReference type="ARBA" id="ARBA00023012"/>
    </source>
</evidence>
<dbReference type="SMART" id="SM00387">
    <property type="entry name" value="HATPase_c"/>
    <property type="match status" value="1"/>
</dbReference>
<dbReference type="PROSITE" id="PS50885">
    <property type="entry name" value="HAMP"/>
    <property type="match status" value="1"/>
</dbReference>
<evidence type="ECO:0000256" key="4">
    <source>
        <dbReference type="ARBA" id="ARBA00022553"/>
    </source>
</evidence>
<dbReference type="Pfam" id="PF00672">
    <property type="entry name" value="HAMP"/>
    <property type="match status" value="1"/>
</dbReference>
<evidence type="ECO:0000256" key="10">
    <source>
        <dbReference type="SAM" id="Phobius"/>
    </source>
</evidence>
<keyword evidence="9" id="KW-0902">Two-component regulatory system</keyword>
<evidence type="ECO:0000256" key="3">
    <source>
        <dbReference type="ARBA" id="ARBA00012438"/>
    </source>
</evidence>
<dbReference type="Pfam" id="PF00512">
    <property type="entry name" value="HisKA"/>
    <property type="match status" value="1"/>
</dbReference>
<keyword evidence="10" id="KW-0472">Membrane</keyword>
<dbReference type="FunFam" id="3.30.565.10:FF:000006">
    <property type="entry name" value="Sensor histidine kinase WalK"/>
    <property type="match status" value="1"/>
</dbReference>